<sequence length="225" mass="23821">MSPFIGILSLDTRFPRIIGDAGNPASYHMPARVRVVSGISSPDIVRDDRPPAEVVARFVNAARELEAEGAVLITSTCGFLIFLQDDIARAVRVPVLLSGLTLIPLIRRLTGDRPLGILTASARSLGAEALAKAGCSGLQLHVAGMEQHRIFAETFLTPKSAQPVALDRKAMSAAVTNVARSMVTAHPDIAALLLECGNLPPYAAQLRVAVGRPVYSILDGARLIG</sequence>
<name>A0A225D6Q3_9RHOB</name>
<dbReference type="RefSeq" id="WP_088233730.1">
    <property type="nucleotide sequence ID" value="NZ_CALUEG010000011.1"/>
</dbReference>
<organism evidence="2 3">
    <name type="scientific">Haematobacter missouriensis</name>
    <dbReference type="NCBI Taxonomy" id="366616"/>
    <lineage>
        <taxon>Bacteria</taxon>
        <taxon>Pseudomonadati</taxon>
        <taxon>Pseudomonadota</taxon>
        <taxon>Alphaproteobacteria</taxon>
        <taxon>Rhodobacterales</taxon>
        <taxon>Paracoccaceae</taxon>
        <taxon>Haematobacter</taxon>
    </lineage>
</organism>
<gene>
    <name evidence="2" type="ORF">CDV52_11565</name>
    <name evidence="1" type="ORF">CDV53_06580</name>
</gene>
<reference evidence="3 4" key="1">
    <citation type="submission" date="2016-11" db="EMBL/GenBank/DDBJ databases">
        <title>Comparison of Traditional DNA-DNA Hybridization with In Silico Genomic Analysis.</title>
        <authorList>
            <person name="Nicholson A.C."/>
            <person name="Sammons S."/>
            <person name="Humrighouse B.W."/>
            <person name="Graziano J."/>
            <person name="Lasker B."/>
            <person name="Whitney A.M."/>
            <person name="Mcquiston J.R."/>
        </authorList>
    </citation>
    <scope>NUCLEOTIDE SEQUENCE [LARGE SCALE GENOMIC DNA]</scope>
    <source>
        <strain evidence="1 4">H1892</strain>
        <strain evidence="2 3">H2381</strain>
    </source>
</reference>
<dbReference type="AlphaFoldDB" id="A0A225D6Q3"/>
<dbReference type="Proteomes" id="UP000214673">
    <property type="component" value="Unassembled WGS sequence"/>
</dbReference>
<evidence type="ECO:0008006" key="5">
    <source>
        <dbReference type="Google" id="ProtNLM"/>
    </source>
</evidence>
<evidence type="ECO:0000313" key="1">
    <source>
        <dbReference type="EMBL" id="OWJ77395.1"/>
    </source>
</evidence>
<dbReference type="OrthoDB" id="5465390at2"/>
<dbReference type="EMBL" id="NIPV01000019">
    <property type="protein sequence ID" value="OWJ77395.1"/>
    <property type="molecule type" value="Genomic_DNA"/>
</dbReference>
<comment type="caution">
    <text evidence="2">The sequence shown here is derived from an EMBL/GenBank/DDBJ whole genome shotgun (WGS) entry which is preliminary data.</text>
</comment>
<dbReference type="GO" id="GO:0047661">
    <property type="term" value="F:amino-acid racemase activity"/>
    <property type="evidence" value="ECO:0007669"/>
    <property type="project" value="InterPro"/>
</dbReference>
<keyword evidence="4" id="KW-1185">Reference proteome</keyword>
<evidence type="ECO:0000313" key="3">
    <source>
        <dbReference type="Proteomes" id="UP000196640"/>
    </source>
</evidence>
<proteinExistence type="predicted"/>
<dbReference type="EMBL" id="NIPX01000022">
    <property type="protein sequence ID" value="OWJ83209.1"/>
    <property type="molecule type" value="Genomic_DNA"/>
</dbReference>
<evidence type="ECO:0000313" key="2">
    <source>
        <dbReference type="EMBL" id="OWJ83209.1"/>
    </source>
</evidence>
<dbReference type="Proteomes" id="UP000196640">
    <property type="component" value="Unassembled WGS sequence"/>
</dbReference>
<protein>
    <recommendedName>
        <fullName evidence="5">Aspartate/glutamate racemase family protein</fullName>
    </recommendedName>
</protein>
<evidence type="ECO:0000313" key="4">
    <source>
        <dbReference type="Proteomes" id="UP000214673"/>
    </source>
</evidence>
<accession>A0A225D6Q3</accession>